<reference evidence="1" key="2">
    <citation type="journal article" date="2015" name="Data Brief">
        <title>Shoot transcriptome of the giant reed, Arundo donax.</title>
        <authorList>
            <person name="Barrero R.A."/>
            <person name="Guerrero F.D."/>
            <person name="Moolhuijzen P."/>
            <person name="Goolsby J.A."/>
            <person name="Tidwell J."/>
            <person name="Bellgard S.E."/>
            <person name="Bellgard M.I."/>
        </authorList>
    </citation>
    <scope>NUCLEOTIDE SEQUENCE</scope>
    <source>
        <tissue evidence="1">Shoot tissue taken approximately 20 cm above the soil surface</tissue>
    </source>
</reference>
<reference evidence="1" key="1">
    <citation type="submission" date="2014-09" db="EMBL/GenBank/DDBJ databases">
        <authorList>
            <person name="Magalhaes I.L.F."/>
            <person name="Oliveira U."/>
            <person name="Santos F.R."/>
            <person name="Vidigal T.H.D.A."/>
            <person name="Brescovit A.D."/>
            <person name="Santos A.J."/>
        </authorList>
    </citation>
    <scope>NUCLEOTIDE SEQUENCE</scope>
    <source>
        <tissue evidence="1">Shoot tissue taken approximately 20 cm above the soil surface</tissue>
    </source>
</reference>
<sequence>MMSARSPRQKRQLRNVMALLHEAVKVGATISCTCARVHSTK</sequence>
<accession>A0A0A9B9S1</accession>
<dbReference type="AlphaFoldDB" id="A0A0A9B9S1"/>
<name>A0A0A9B9S1_ARUDO</name>
<proteinExistence type="predicted"/>
<evidence type="ECO:0000313" key="1">
    <source>
        <dbReference type="EMBL" id="JAD60061.1"/>
    </source>
</evidence>
<protein>
    <submittedName>
        <fullName evidence="1">Uncharacterized protein</fullName>
    </submittedName>
</protein>
<organism evidence="1">
    <name type="scientific">Arundo donax</name>
    <name type="common">Giant reed</name>
    <name type="synonym">Donax arundinaceus</name>
    <dbReference type="NCBI Taxonomy" id="35708"/>
    <lineage>
        <taxon>Eukaryota</taxon>
        <taxon>Viridiplantae</taxon>
        <taxon>Streptophyta</taxon>
        <taxon>Embryophyta</taxon>
        <taxon>Tracheophyta</taxon>
        <taxon>Spermatophyta</taxon>
        <taxon>Magnoliopsida</taxon>
        <taxon>Liliopsida</taxon>
        <taxon>Poales</taxon>
        <taxon>Poaceae</taxon>
        <taxon>PACMAD clade</taxon>
        <taxon>Arundinoideae</taxon>
        <taxon>Arundineae</taxon>
        <taxon>Arundo</taxon>
    </lineage>
</organism>
<dbReference type="EMBL" id="GBRH01237834">
    <property type="protein sequence ID" value="JAD60061.1"/>
    <property type="molecule type" value="Transcribed_RNA"/>
</dbReference>